<comment type="caution">
    <text evidence="10">The sequence shown here is derived from an EMBL/GenBank/DDBJ whole genome shotgun (WGS) entry which is preliminary data.</text>
</comment>
<dbReference type="InterPro" id="IPR004358">
    <property type="entry name" value="Sig_transdc_His_kin-like_C"/>
</dbReference>
<keyword evidence="4" id="KW-0808">Transferase</keyword>
<proteinExistence type="predicted"/>
<evidence type="ECO:0000256" key="2">
    <source>
        <dbReference type="ARBA" id="ARBA00012438"/>
    </source>
</evidence>
<keyword evidence="7" id="KW-0812">Transmembrane</keyword>
<dbReference type="EMBL" id="NHMP01000003">
    <property type="protein sequence ID" value="OXE49614.1"/>
    <property type="molecule type" value="Genomic_DNA"/>
</dbReference>
<dbReference type="SMART" id="SM00448">
    <property type="entry name" value="REC"/>
    <property type="match status" value="1"/>
</dbReference>
<feature type="domain" description="Response regulatory" evidence="9">
    <location>
        <begin position="494"/>
        <end position="627"/>
    </location>
</feature>
<dbReference type="InterPro" id="IPR005467">
    <property type="entry name" value="His_kinase_dom"/>
</dbReference>
<feature type="transmembrane region" description="Helical" evidence="7">
    <location>
        <begin position="140"/>
        <end position="170"/>
    </location>
</feature>
<dbReference type="PANTHER" id="PTHR43047:SF9">
    <property type="entry name" value="HISTIDINE KINASE"/>
    <property type="match status" value="1"/>
</dbReference>
<dbReference type="Pfam" id="PF00512">
    <property type="entry name" value="HisKA"/>
    <property type="match status" value="1"/>
</dbReference>
<dbReference type="PROSITE" id="PS50110">
    <property type="entry name" value="RESPONSE_REGULATORY"/>
    <property type="match status" value="1"/>
</dbReference>
<dbReference type="PANTHER" id="PTHR43047">
    <property type="entry name" value="TWO-COMPONENT HISTIDINE PROTEIN KINASE"/>
    <property type="match status" value="1"/>
</dbReference>
<dbReference type="GO" id="GO:0000155">
    <property type="term" value="F:phosphorelay sensor kinase activity"/>
    <property type="evidence" value="ECO:0007669"/>
    <property type="project" value="InterPro"/>
</dbReference>
<dbReference type="SMART" id="SM00387">
    <property type="entry name" value="HATPase_c"/>
    <property type="match status" value="1"/>
</dbReference>
<evidence type="ECO:0000256" key="6">
    <source>
        <dbReference type="PROSITE-ProRule" id="PRU00169"/>
    </source>
</evidence>
<evidence type="ECO:0000259" key="8">
    <source>
        <dbReference type="PROSITE" id="PS50109"/>
    </source>
</evidence>
<protein>
    <recommendedName>
        <fullName evidence="2">histidine kinase</fullName>
        <ecNumber evidence="2">2.7.13.3</ecNumber>
    </recommendedName>
</protein>
<comment type="catalytic activity">
    <reaction evidence="1">
        <text>ATP + protein L-histidine = ADP + protein N-phospho-L-histidine.</text>
        <dbReference type="EC" id="2.7.13.3"/>
    </reaction>
</comment>
<dbReference type="Proteomes" id="UP000214610">
    <property type="component" value="Unassembled WGS sequence"/>
</dbReference>
<dbReference type="GO" id="GO:0005886">
    <property type="term" value="C:plasma membrane"/>
    <property type="evidence" value="ECO:0007669"/>
    <property type="project" value="TreeGrafter"/>
</dbReference>
<dbReference type="GO" id="GO:0009927">
    <property type="term" value="F:histidine phosphotransfer kinase activity"/>
    <property type="evidence" value="ECO:0007669"/>
    <property type="project" value="TreeGrafter"/>
</dbReference>
<dbReference type="RefSeq" id="WP_066592913.1">
    <property type="nucleotide sequence ID" value="NZ_CALBGX010000018.1"/>
</dbReference>
<gene>
    <name evidence="10" type="ORF">ADH67_05625</name>
</gene>
<sequence>MNLKDLYKKFRTIFEPGPRSYDPRDLGLTAPDLKKKLQLSQLAQMKHHSSASILTRFIFCVLFACLTWDSIGGGVMALWVGFVLMHSLAGIKSTDDFFECPDVEKQFKFWKNRSLQMVFVSGLSFGFAGFYFMIPGNTEVQMLVIALIIGVSFGSMSLYACWLPAFWAFLPTVLLPTMVKLAMIYNISFGVAAFWVGIILLILWYFSTRLNEIYSLSLFRNFEKEYLVEELVQQRQAAELAKEAAEMAIVSKTKFFAAANHDLRQPLQAMGIFISVLEAQVPPDSKPLVDNLSQACNQVATLVDQILILSKLDSRSIKINPTTFSLDEVFEEMKIEFSSVAETKGIQFVLDPISATICTDAQLLERVIRNLLSNAFRYTSSGKVVLRARCGLKDTLVIIVADTGNGIDKSEKQDLFKEYYRGKSGYQAKEGYGLGLSIVKKICDLLDFSISFRSKKGSGTVFRVVVPLSRDLHQVKLLNKPEHSKSFFSLKGKRILIIEDDPLIRRSVQALLEAWGAKVKVAEHYDAQLAAEIVVSNPLDLILTDFNLGPGHLTGLQATLRIRSAVGKRIPAIVMSATPREEVMRHYEEETEGLNFSEYGTDLTDLPTILQKPVSPNEINKAISRLLNTKHT</sequence>
<dbReference type="SUPFAM" id="SSF55874">
    <property type="entry name" value="ATPase domain of HSP90 chaperone/DNA topoisomerase II/histidine kinase"/>
    <property type="match status" value="1"/>
</dbReference>
<dbReference type="EC" id="2.7.13.3" evidence="2"/>
<keyword evidence="11" id="KW-1185">Reference proteome</keyword>
<dbReference type="Gene3D" id="3.30.565.10">
    <property type="entry name" value="Histidine kinase-like ATPase, C-terminal domain"/>
    <property type="match status" value="1"/>
</dbReference>
<accession>A0A227KNT9</accession>
<evidence type="ECO:0000313" key="11">
    <source>
        <dbReference type="Proteomes" id="UP000214610"/>
    </source>
</evidence>
<dbReference type="InterPro" id="IPR036890">
    <property type="entry name" value="HATPase_C_sf"/>
</dbReference>
<feature type="transmembrane region" description="Helical" evidence="7">
    <location>
        <begin position="182"/>
        <end position="206"/>
    </location>
</feature>
<dbReference type="SUPFAM" id="SSF52172">
    <property type="entry name" value="CheY-like"/>
    <property type="match status" value="1"/>
</dbReference>
<dbReference type="InterPro" id="IPR003661">
    <property type="entry name" value="HisK_dim/P_dom"/>
</dbReference>
<evidence type="ECO:0000256" key="3">
    <source>
        <dbReference type="ARBA" id="ARBA00022553"/>
    </source>
</evidence>
<evidence type="ECO:0000256" key="5">
    <source>
        <dbReference type="ARBA" id="ARBA00022777"/>
    </source>
</evidence>
<dbReference type="CDD" id="cd17546">
    <property type="entry name" value="REC_hyHK_CKI1_RcsC-like"/>
    <property type="match status" value="1"/>
</dbReference>
<evidence type="ECO:0000259" key="9">
    <source>
        <dbReference type="PROSITE" id="PS50110"/>
    </source>
</evidence>
<dbReference type="SUPFAM" id="SSF47384">
    <property type="entry name" value="Homodimeric domain of signal transducing histidine kinase"/>
    <property type="match status" value="1"/>
</dbReference>
<evidence type="ECO:0000256" key="7">
    <source>
        <dbReference type="SAM" id="Phobius"/>
    </source>
</evidence>
<keyword evidence="7" id="KW-0472">Membrane</keyword>
<feature type="modified residue" description="4-aspartylphosphate" evidence="6">
    <location>
        <position position="545"/>
    </location>
</feature>
<keyword evidence="7" id="KW-1133">Transmembrane helix</keyword>
<reference evidence="11" key="1">
    <citation type="submission" date="2017-05" db="EMBL/GenBank/DDBJ databases">
        <title>Improved OligoMM genomes.</title>
        <authorList>
            <person name="Garzetti D."/>
        </authorList>
    </citation>
    <scope>NUCLEOTIDE SEQUENCE [LARGE SCALE GENOMIC DNA]</scope>
    <source>
        <strain evidence="11">YL45</strain>
    </source>
</reference>
<feature type="transmembrane region" description="Helical" evidence="7">
    <location>
        <begin position="53"/>
        <end position="71"/>
    </location>
</feature>
<dbReference type="PRINTS" id="PR00344">
    <property type="entry name" value="BCTRLSENSOR"/>
</dbReference>
<dbReference type="InterPro" id="IPR003594">
    <property type="entry name" value="HATPase_dom"/>
</dbReference>
<feature type="transmembrane region" description="Helical" evidence="7">
    <location>
        <begin position="115"/>
        <end position="134"/>
    </location>
</feature>
<dbReference type="Pfam" id="PF02518">
    <property type="entry name" value="HATPase_c"/>
    <property type="match status" value="1"/>
</dbReference>
<evidence type="ECO:0000256" key="4">
    <source>
        <dbReference type="ARBA" id="ARBA00022679"/>
    </source>
</evidence>
<organism evidence="10 11">
    <name type="scientific">Turicimonas muris</name>
    <dbReference type="NCBI Taxonomy" id="1796652"/>
    <lineage>
        <taxon>Bacteria</taxon>
        <taxon>Pseudomonadati</taxon>
        <taxon>Pseudomonadota</taxon>
        <taxon>Betaproteobacteria</taxon>
        <taxon>Burkholderiales</taxon>
        <taxon>Sutterellaceae</taxon>
        <taxon>Turicimonas</taxon>
    </lineage>
</organism>
<keyword evidence="5 10" id="KW-0418">Kinase</keyword>
<name>A0A227KNT9_9BURK</name>
<dbReference type="AlphaFoldDB" id="A0A227KNT9"/>
<dbReference type="Gene3D" id="3.40.50.2300">
    <property type="match status" value="1"/>
</dbReference>
<dbReference type="InterPro" id="IPR036097">
    <property type="entry name" value="HisK_dim/P_sf"/>
</dbReference>
<evidence type="ECO:0000256" key="1">
    <source>
        <dbReference type="ARBA" id="ARBA00000085"/>
    </source>
</evidence>
<dbReference type="InterPro" id="IPR001789">
    <property type="entry name" value="Sig_transdc_resp-reg_receiver"/>
</dbReference>
<dbReference type="SMART" id="SM00388">
    <property type="entry name" value="HisKA"/>
    <property type="match status" value="1"/>
</dbReference>
<keyword evidence="3 6" id="KW-0597">Phosphoprotein</keyword>
<dbReference type="InterPro" id="IPR011006">
    <property type="entry name" value="CheY-like_superfamily"/>
</dbReference>
<dbReference type="Pfam" id="PF00072">
    <property type="entry name" value="Response_reg"/>
    <property type="match status" value="1"/>
</dbReference>
<dbReference type="CDD" id="cd00082">
    <property type="entry name" value="HisKA"/>
    <property type="match status" value="1"/>
</dbReference>
<dbReference type="PROSITE" id="PS50109">
    <property type="entry name" value="HIS_KIN"/>
    <property type="match status" value="1"/>
</dbReference>
<feature type="domain" description="Histidine kinase" evidence="8">
    <location>
        <begin position="258"/>
        <end position="470"/>
    </location>
</feature>
<dbReference type="Gene3D" id="1.10.287.130">
    <property type="match status" value="1"/>
</dbReference>
<evidence type="ECO:0000313" key="10">
    <source>
        <dbReference type="EMBL" id="OXE49614.1"/>
    </source>
</evidence>